<keyword evidence="2" id="KW-1133">Transmembrane helix</keyword>
<dbReference type="Proteomes" id="UP000075260">
    <property type="component" value="Unassembled WGS sequence"/>
</dbReference>
<dbReference type="OrthoDB" id="5520672at2"/>
<evidence type="ECO:0000313" key="4">
    <source>
        <dbReference type="Proteomes" id="UP000075260"/>
    </source>
</evidence>
<proteinExistence type="predicted"/>
<protein>
    <recommendedName>
        <fullName evidence="5">Cell division protein FtsL</fullName>
    </recommendedName>
</protein>
<gene>
    <name evidence="3" type="ORF">BE15_46485</name>
</gene>
<reference evidence="3 4" key="1">
    <citation type="submission" date="2014-02" db="EMBL/GenBank/DDBJ databases">
        <title>The small core and large imbalanced accessory genome model reveals a collaborative survival strategy of Sorangium cellulosum strains in nature.</title>
        <authorList>
            <person name="Han K."/>
            <person name="Peng R."/>
            <person name="Blom J."/>
            <person name="Li Y.-Z."/>
        </authorList>
    </citation>
    <scope>NUCLEOTIDE SEQUENCE [LARGE SCALE GENOMIC DNA]</scope>
    <source>
        <strain evidence="3 4">So0008-312</strain>
    </source>
</reference>
<evidence type="ECO:0000256" key="1">
    <source>
        <dbReference type="SAM" id="MobiDB-lite"/>
    </source>
</evidence>
<dbReference type="EMBL" id="JEMA01000601">
    <property type="protein sequence ID" value="KYF68002.1"/>
    <property type="molecule type" value="Genomic_DNA"/>
</dbReference>
<comment type="caution">
    <text evidence="3">The sequence shown here is derived from an EMBL/GenBank/DDBJ whole genome shotgun (WGS) entry which is preliminary data.</text>
</comment>
<dbReference type="RefSeq" id="WP_061609426.1">
    <property type="nucleotide sequence ID" value="NZ_CP162579.1"/>
</dbReference>
<evidence type="ECO:0008006" key="5">
    <source>
        <dbReference type="Google" id="ProtNLM"/>
    </source>
</evidence>
<evidence type="ECO:0000256" key="2">
    <source>
        <dbReference type="SAM" id="Phobius"/>
    </source>
</evidence>
<feature type="transmembrane region" description="Helical" evidence="2">
    <location>
        <begin position="6"/>
        <end position="27"/>
    </location>
</feature>
<accession>A0A150QJI5</accession>
<organism evidence="3 4">
    <name type="scientific">Sorangium cellulosum</name>
    <name type="common">Polyangium cellulosum</name>
    <dbReference type="NCBI Taxonomy" id="56"/>
    <lineage>
        <taxon>Bacteria</taxon>
        <taxon>Pseudomonadati</taxon>
        <taxon>Myxococcota</taxon>
        <taxon>Polyangia</taxon>
        <taxon>Polyangiales</taxon>
        <taxon>Polyangiaceae</taxon>
        <taxon>Sorangium</taxon>
    </lineage>
</organism>
<keyword evidence="2" id="KW-0812">Transmembrane</keyword>
<evidence type="ECO:0000313" key="3">
    <source>
        <dbReference type="EMBL" id="KYF68002.1"/>
    </source>
</evidence>
<sequence>MTQRPFLALWTLAVAATVAAFVVHLALRGRTVDLGYRLGRARAEQARLREVKRVLSLEAASYETPQRVEMVARTLLGMTPPPPERVIPVRGYVAPSGDREAASGETGGATPGAGRQE</sequence>
<feature type="region of interest" description="Disordered" evidence="1">
    <location>
        <begin position="95"/>
        <end position="117"/>
    </location>
</feature>
<name>A0A150QJI5_SORCE</name>
<dbReference type="AlphaFoldDB" id="A0A150QJI5"/>
<keyword evidence="2" id="KW-0472">Membrane</keyword>